<dbReference type="AlphaFoldDB" id="A0A939HDX6"/>
<dbReference type="Proteomes" id="UP000664164">
    <property type="component" value="Unassembled WGS sequence"/>
</dbReference>
<dbReference type="RefSeq" id="WP_207615878.1">
    <property type="nucleotide sequence ID" value="NZ_JAFNLL010000017.1"/>
</dbReference>
<accession>A0A939HDX6</accession>
<comment type="caution">
    <text evidence="1">The sequence shown here is derived from an EMBL/GenBank/DDBJ whole genome shotgun (WGS) entry which is preliminary data.</text>
</comment>
<evidence type="ECO:0000313" key="2">
    <source>
        <dbReference type="Proteomes" id="UP000664164"/>
    </source>
</evidence>
<name>A0A939HDX6_9MICC</name>
<evidence type="ECO:0000313" key="1">
    <source>
        <dbReference type="EMBL" id="MBO1268071.1"/>
    </source>
</evidence>
<sequence>MSDTVDSMLHHLEWDATDIPTTDHPLATTRQYAVPTAATAEDNDKAWNHLYGAMIAGMGLKADNFQLNYPFLTWDWPITNIGYTSAAQYDFCSTVPQFSATGAYVSAGVQFNDTYGQVLNVLAANTTDPILEEKISQARNVLNIATNDFQTTYAQARNAYLQETGGTNIPSFLEWQGSYGGKPWAAQLDAADKTVQAKQRVLNQLLSETITPGLNEAVARYGNKDYYTKLQDPSLSSFPAVPGYSLGMDATTWLQKVKAGTGGSSGHIGFTNEQAEYDYSKTWAKGSASVGNFFWSVNVGGSWERVEEFGSDSSLEVNVNFEAWDTIPIGAGRWYNGAFVRSMTEGPFIRGYSAYGAGGEKAVWGRGGIMDVQKVGMIVCYKPSFSIKVSSSSFTSFSNKWSVSAGVRIGPFNFDGGGGSSSSGWTADSATSTFTGTSTAETALILGTTIALVNPE</sequence>
<organism evidence="1 2">
    <name type="scientific">Arthrobacter cavernae</name>
    <dbReference type="NCBI Taxonomy" id="2817681"/>
    <lineage>
        <taxon>Bacteria</taxon>
        <taxon>Bacillati</taxon>
        <taxon>Actinomycetota</taxon>
        <taxon>Actinomycetes</taxon>
        <taxon>Micrococcales</taxon>
        <taxon>Micrococcaceae</taxon>
        <taxon>Arthrobacter</taxon>
    </lineage>
</organism>
<protein>
    <submittedName>
        <fullName evidence="1">Uncharacterized protein</fullName>
    </submittedName>
</protein>
<proteinExistence type="predicted"/>
<reference evidence="1" key="1">
    <citation type="submission" date="2021-03" db="EMBL/GenBank/DDBJ databases">
        <title>A new species, PO-11, isolated from a karst cave deposit.</title>
        <authorList>
            <person name="Zhaoxiaoyong W."/>
        </authorList>
    </citation>
    <scope>NUCLEOTIDE SEQUENCE</scope>
    <source>
        <strain evidence="1">PO-11</strain>
    </source>
</reference>
<dbReference type="EMBL" id="JAFNLL010000017">
    <property type="protein sequence ID" value="MBO1268071.1"/>
    <property type="molecule type" value="Genomic_DNA"/>
</dbReference>
<keyword evidence="2" id="KW-1185">Reference proteome</keyword>
<gene>
    <name evidence="1" type="ORF">J1902_08815</name>
</gene>